<organism evidence="5 6">
    <name type="scientific">Enhygromyxa salina</name>
    <dbReference type="NCBI Taxonomy" id="215803"/>
    <lineage>
        <taxon>Bacteria</taxon>
        <taxon>Pseudomonadati</taxon>
        <taxon>Myxococcota</taxon>
        <taxon>Polyangia</taxon>
        <taxon>Nannocystales</taxon>
        <taxon>Nannocystaceae</taxon>
        <taxon>Enhygromyxa</taxon>
    </lineage>
</organism>
<dbReference type="Gene3D" id="4.10.520.10">
    <property type="entry name" value="IHF-like DNA-binding proteins"/>
    <property type="match status" value="1"/>
</dbReference>
<reference evidence="5 6" key="1">
    <citation type="submission" date="2014-12" db="EMBL/GenBank/DDBJ databases">
        <title>Genome assembly of Enhygromyxa salina DSM 15201.</title>
        <authorList>
            <person name="Sharma G."/>
            <person name="Subramanian S."/>
        </authorList>
    </citation>
    <scope>NUCLEOTIDE SEQUENCE [LARGE SCALE GENOMIC DNA]</scope>
    <source>
        <strain evidence="5 6">DSM 15201</strain>
    </source>
</reference>
<dbReference type="SMART" id="SM00411">
    <property type="entry name" value="BHL"/>
    <property type="match status" value="1"/>
</dbReference>
<sequence>MTKSELIERIAQESGLPKGRAEMVVNTIFDSMTSALIAGDGIEIRGFGSFTVRLYKSYEGRNPRTGDVVHVAPKRLPFFKVGKELRERVNGSWDAESEAAVEAVSAPAARPAAAPAPAKPSTPRRRDESLSEDVI</sequence>
<evidence type="ECO:0000256" key="1">
    <source>
        <dbReference type="ARBA" id="ARBA00010529"/>
    </source>
</evidence>
<keyword evidence="2" id="KW-0238">DNA-binding</keyword>
<accession>A0A0C2CQP3</accession>
<feature type="compositionally biased region" description="Low complexity" evidence="4">
    <location>
        <begin position="98"/>
        <end position="121"/>
    </location>
</feature>
<protein>
    <submittedName>
        <fullName evidence="5">Integration host factor beta subunit</fullName>
    </submittedName>
</protein>
<proteinExistence type="inferred from homology"/>
<dbReference type="GO" id="GO:0005829">
    <property type="term" value="C:cytosol"/>
    <property type="evidence" value="ECO:0007669"/>
    <property type="project" value="TreeGrafter"/>
</dbReference>
<name>A0A0C2CQP3_9BACT</name>
<dbReference type="InterPro" id="IPR010992">
    <property type="entry name" value="IHF-like_DNA-bd_dom_sf"/>
</dbReference>
<evidence type="ECO:0000256" key="2">
    <source>
        <dbReference type="ARBA" id="ARBA00023125"/>
    </source>
</evidence>
<evidence type="ECO:0000256" key="4">
    <source>
        <dbReference type="SAM" id="MobiDB-lite"/>
    </source>
</evidence>
<dbReference type="Pfam" id="PF00216">
    <property type="entry name" value="Bac_DNA_binding"/>
    <property type="match status" value="1"/>
</dbReference>
<comment type="caution">
    <text evidence="5">The sequence shown here is derived from an EMBL/GenBank/DDBJ whole genome shotgun (WGS) entry which is preliminary data.</text>
</comment>
<dbReference type="SUPFAM" id="SSF47729">
    <property type="entry name" value="IHF-like DNA-binding proteins"/>
    <property type="match status" value="1"/>
</dbReference>
<dbReference type="PRINTS" id="PR01727">
    <property type="entry name" value="DNABINDINGHU"/>
</dbReference>
<dbReference type="RefSeq" id="WP_052558620.1">
    <property type="nucleotide sequence ID" value="NZ_JMCC02000155.1"/>
</dbReference>
<dbReference type="GO" id="GO:0003677">
    <property type="term" value="F:DNA binding"/>
    <property type="evidence" value="ECO:0007669"/>
    <property type="project" value="UniProtKB-KW"/>
</dbReference>
<dbReference type="EMBL" id="JMCC02000155">
    <property type="protein sequence ID" value="KIG12040.1"/>
    <property type="molecule type" value="Genomic_DNA"/>
</dbReference>
<evidence type="ECO:0000313" key="5">
    <source>
        <dbReference type="EMBL" id="KIG12040.1"/>
    </source>
</evidence>
<dbReference type="Proteomes" id="UP000031599">
    <property type="component" value="Unassembled WGS sequence"/>
</dbReference>
<dbReference type="AlphaFoldDB" id="A0A0C2CQP3"/>
<dbReference type="CDD" id="cd13836">
    <property type="entry name" value="IHF_B"/>
    <property type="match status" value="1"/>
</dbReference>
<feature type="region of interest" description="Disordered" evidence="4">
    <location>
        <begin position="92"/>
        <end position="135"/>
    </location>
</feature>
<evidence type="ECO:0000256" key="3">
    <source>
        <dbReference type="RuleBase" id="RU003939"/>
    </source>
</evidence>
<dbReference type="GO" id="GO:0030527">
    <property type="term" value="F:structural constituent of chromatin"/>
    <property type="evidence" value="ECO:0007669"/>
    <property type="project" value="InterPro"/>
</dbReference>
<dbReference type="PANTHER" id="PTHR33175">
    <property type="entry name" value="DNA-BINDING PROTEIN HU"/>
    <property type="match status" value="1"/>
</dbReference>
<gene>
    <name evidence="5" type="ORF">DB30_02095</name>
</gene>
<dbReference type="InterPro" id="IPR000119">
    <property type="entry name" value="Hist_DNA-bd"/>
</dbReference>
<evidence type="ECO:0000313" key="6">
    <source>
        <dbReference type="Proteomes" id="UP000031599"/>
    </source>
</evidence>
<comment type="similarity">
    <text evidence="1 3">Belongs to the bacterial histone-like protein family.</text>
</comment>
<dbReference type="PANTHER" id="PTHR33175:SF5">
    <property type="entry name" value="INTEGRATION HOST FACTOR SUBUNIT BETA"/>
    <property type="match status" value="1"/>
</dbReference>